<dbReference type="Pfam" id="PF13561">
    <property type="entry name" value="adh_short_C2"/>
    <property type="match status" value="1"/>
</dbReference>
<dbReference type="PANTHER" id="PTHR43639:SF1">
    <property type="entry name" value="SHORT-CHAIN DEHYDROGENASE_REDUCTASE FAMILY PROTEIN"/>
    <property type="match status" value="1"/>
</dbReference>
<dbReference type="GO" id="GO:0016491">
    <property type="term" value="F:oxidoreductase activity"/>
    <property type="evidence" value="ECO:0007669"/>
    <property type="project" value="UniProtKB-KW"/>
</dbReference>
<protein>
    <submittedName>
        <fullName evidence="4">Oxidoreductase</fullName>
    </submittedName>
</protein>
<sequence length="246" mass="25401">MTKPLSGKVAMVTGGSRGIGAAIVRRLATDGASVAFTFANSKDKADAIVSEIEAKGARAFAIQADSADAAAVQKAIDAAVDHFGTLDILVNNAGILLLNSLEDFPLEDFDRMFAVNVRAVFAGTQAAAKHMQEGGRVINIGSVVAERSGFPTSAVYSMTKGAVAAMTRGLARDLGPRGITVNAIQPGPTETDMNPDPHSNDMLKGLMALGRLGEDREIASFVAYLASPEASFITGAGLTIDGGYLA</sequence>
<evidence type="ECO:0000256" key="2">
    <source>
        <dbReference type="ARBA" id="ARBA00023002"/>
    </source>
</evidence>
<accession>A0A370KL81</accession>
<dbReference type="PROSITE" id="PS00061">
    <property type="entry name" value="ADH_SHORT"/>
    <property type="match status" value="1"/>
</dbReference>
<keyword evidence="2" id="KW-0560">Oxidoreductase</keyword>
<dbReference type="OrthoDB" id="154414at2"/>
<dbReference type="AlphaFoldDB" id="A0A370KL81"/>
<dbReference type="NCBIfam" id="NF005559">
    <property type="entry name" value="PRK07231.1"/>
    <property type="match status" value="1"/>
</dbReference>
<name>A0A370KL81_9HYPH</name>
<dbReference type="InterPro" id="IPR002347">
    <property type="entry name" value="SDR_fam"/>
</dbReference>
<evidence type="ECO:0000256" key="1">
    <source>
        <dbReference type="ARBA" id="ARBA00006484"/>
    </source>
</evidence>
<dbReference type="EMBL" id="NAAC01000018">
    <property type="protein sequence ID" value="RDJ08920.1"/>
    <property type="molecule type" value="Genomic_DNA"/>
</dbReference>
<evidence type="ECO:0000259" key="3">
    <source>
        <dbReference type="SMART" id="SM00822"/>
    </source>
</evidence>
<dbReference type="PANTHER" id="PTHR43639">
    <property type="entry name" value="OXIDOREDUCTASE, SHORT-CHAIN DEHYDROGENASE/REDUCTASE FAMILY (AFU_ORTHOLOGUE AFUA_5G02870)"/>
    <property type="match status" value="1"/>
</dbReference>
<evidence type="ECO:0000313" key="5">
    <source>
        <dbReference type="Proteomes" id="UP000254939"/>
    </source>
</evidence>
<proteinExistence type="inferred from homology"/>
<evidence type="ECO:0000313" key="4">
    <source>
        <dbReference type="EMBL" id="RDJ08920.1"/>
    </source>
</evidence>
<gene>
    <name evidence="4" type="ORF">B5K06_20500</name>
</gene>
<dbReference type="InterPro" id="IPR057326">
    <property type="entry name" value="KR_dom"/>
</dbReference>
<organism evidence="4 5">
    <name type="scientific">Rhizobium grahamii</name>
    <dbReference type="NCBI Taxonomy" id="1120045"/>
    <lineage>
        <taxon>Bacteria</taxon>
        <taxon>Pseudomonadati</taxon>
        <taxon>Pseudomonadota</taxon>
        <taxon>Alphaproteobacteria</taxon>
        <taxon>Hyphomicrobiales</taxon>
        <taxon>Rhizobiaceae</taxon>
        <taxon>Rhizobium/Agrobacterium group</taxon>
        <taxon>Rhizobium</taxon>
    </lineage>
</organism>
<dbReference type="PRINTS" id="PR00081">
    <property type="entry name" value="GDHRDH"/>
</dbReference>
<dbReference type="FunFam" id="3.40.50.720:FF:000084">
    <property type="entry name" value="Short-chain dehydrogenase reductase"/>
    <property type="match status" value="1"/>
</dbReference>
<comment type="caution">
    <text evidence="4">The sequence shown here is derived from an EMBL/GenBank/DDBJ whole genome shotgun (WGS) entry which is preliminary data.</text>
</comment>
<dbReference type="InterPro" id="IPR020904">
    <property type="entry name" value="Sc_DH/Rdtase_CS"/>
</dbReference>
<reference evidence="4 5" key="1">
    <citation type="submission" date="2017-03" db="EMBL/GenBank/DDBJ databases">
        <title>Genome analysis of Rhizobial strains effectives or ineffectives for nitrogen fixation isolated from bean seeds.</title>
        <authorList>
            <person name="Peralta H."/>
            <person name="Aguilar-Vera A."/>
            <person name="Mora Y."/>
            <person name="Vargas-Lagunas C."/>
            <person name="Girard L."/>
            <person name="Mora J."/>
        </authorList>
    </citation>
    <scope>NUCLEOTIDE SEQUENCE [LARGE SCALE GENOMIC DNA]</scope>
    <source>
        <strain evidence="4 5">CCGM3</strain>
    </source>
</reference>
<dbReference type="PRINTS" id="PR00080">
    <property type="entry name" value="SDRFAMILY"/>
</dbReference>
<dbReference type="RefSeq" id="WP_114714507.1">
    <property type="nucleotide sequence ID" value="NZ_KZ857261.1"/>
</dbReference>
<comment type="similarity">
    <text evidence="1">Belongs to the short-chain dehydrogenases/reductases (SDR) family.</text>
</comment>
<dbReference type="Gene3D" id="3.40.50.720">
    <property type="entry name" value="NAD(P)-binding Rossmann-like Domain"/>
    <property type="match status" value="1"/>
</dbReference>
<dbReference type="SUPFAM" id="SSF51735">
    <property type="entry name" value="NAD(P)-binding Rossmann-fold domains"/>
    <property type="match status" value="1"/>
</dbReference>
<dbReference type="InterPro" id="IPR036291">
    <property type="entry name" value="NAD(P)-bd_dom_sf"/>
</dbReference>
<dbReference type="Proteomes" id="UP000254939">
    <property type="component" value="Unassembled WGS sequence"/>
</dbReference>
<feature type="domain" description="Ketoreductase" evidence="3">
    <location>
        <begin position="8"/>
        <end position="187"/>
    </location>
</feature>
<dbReference type="SMART" id="SM00822">
    <property type="entry name" value="PKS_KR"/>
    <property type="match status" value="1"/>
</dbReference>